<dbReference type="Pfam" id="PF17900">
    <property type="entry name" value="Peptidase_M1_N"/>
    <property type="match status" value="1"/>
</dbReference>
<feature type="site" description="Transition state stabilizer" evidence="11">
    <location>
        <position position="417"/>
    </location>
</feature>
<dbReference type="GO" id="GO:0042277">
    <property type="term" value="F:peptide binding"/>
    <property type="evidence" value="ECO:0007669"/>
    <property type="project" value="TreeGrafter"/>
</dbReference>
<feature type="chain" id="PRO_5018085096" description="Aminopeptidase" evidence="13">
    <location>
        <begin position="27"/>
        <end position="882"/>
    </location>
</feature>
<dbReference type="PANTHER" id="PTHR11533">
    <property type="entry name" value="PROTEASE M1 ZINC METALLOPROTEASE"/>
    <property type="match status" value="1"/>
</dbReference>
<comment type="caution">
    <text evidence="17">The sequence shown here is derived from an EMBL/GenBank/DDBJ whole genome shotgun (WGS) entry which is preliminary data.</text>
</comment>
<keyword evidence="13" id="KW-0732">Signal</keyword>
<dbReference type="PRINTS" id="PR00756">
    <property type="entry name" value="ALADIPTASE"/>
</dbReference>
<evidence type="ECO:0000259" key="15">
    <source>
        <dbReference type="Pfam" id="PF11838"/>
    </source>
</evidence>
<dbReference type="EC" id="3.4.11.-" evidence="12"/>
<dbReference type="FunFam" id="1.10.390.10:FF:000013">
    <property type="entry name" value="Aminopeptidase N"/>
    <property type="match status" value="1"/>
</dbReference>
<organism evidence="17 18">
    <name type="scientific">Piscinibacter terrae</name>
    <dbReference type="NCBI Taxonomy" id="2496871"/>
    <lineage>
        <taxon>Bacteria</taxon>
        <taxon>Pseudomonadati</taxon>
        <taxon>Pseudomonadota</taxon>
        <taxon>Betaproteobacteria</taxon>
        <taxon>Burkholderiales</taxon>
        <taxon>Sphaerotilaceae</taxon>
        <taxon>Piscinibacter</taxon>
    </lineage>
</organism>
<dbReference type="GO" id="GO:0016285">
    <property type="term" value="F:alanyl aminopeptidase activity"/>
    <property type="evidence" value="ECO:0007669"/>
    <property type="project" value="UniProtKB-EC"/>
</dbReference>
<evidence type="ECO:0000256" key="6">
    <source>
        <dbReference type="ARBA" id="ARBA00022801"/>
    </source>
</evidence>
<evidence type="ECO:0000256" key="10">
    <source>
        <dbReference type="PIRSR" id="PIRSR634016-3"/>
    </source>
</evidence>
<keyword evidence="18" id="KW-1185">Reference proteome</keyword>
<evidence type="ECO:0000259" key="14">
    <source>
        <dbReference type="Pfam" id="PF01433"/>
    </source>
</evidence>
<gene>
    <name evidence="17" type="ORF">DZC73_13970</name>
</gene>
<evidence type="ECO:0000259" key="16">
    <source>
        <dbReference type="Pfam" id="PF17900"/>
    </source>
</evidence>
<dbReference type="GO" id="GO:0006508">
    <property type="term" value="P:proteolysis"/>
    <property type="evidence" value="ECO:0007669"/>
    <property type="project" value="UniProtKB-KW"/>
</dbReference>
<dbReference type="InterPro" id="IPR034016">
    <property type="entry name" value="M1_APN-typ"/>
</dbReference>
<comment type="similarity">
    <text evidence="2 12">Belongs to the peptidase M1 family.</text>
</comment>
<evidence type="ECO:0000256" key="12">
    <source>
        <dbReference type="RuleBase" id="RU364040"/>
    </source>
</evidence>
<evidence type="ECO:0000256" key="11">
    <source>
        <dbReference type="PIRSR" id="PIRSR634016-4"/>
    </source>
</evidence>
<comment type="cofactor">
    <cofactor evidence="10 12">
        <name>Zn(2+)</name>
        <dbReference type="ChEBI" id="CHEBI:29105"/>
    </cofactor>
    <text evidence="10 12">Binds 1 zinc ion per subunit.</text>
</comment>
<dbReference type="AlphaFoldDB" id="A0A3N7HT08"/>
<evidence type="ECO:0000256" key="5">
    <source>
        <dbReference type="ARBA" id="ARBA00022723"/>
    </source>
</evidence>
<keyword evidence="6 12" id="KW-0378">Hydrolase</keyword>
<evidence type="ECO:0000313" key="17">
    <source>
        <dbReference type="EMBL" id="RQP24396.1"/>
    </source>
</evidence>
<evidence type="ECO:0000256" key="8">
    <source>
        <dbReference type="ARBA" id="ARBA00023049"/>
    </source>
</evidence>
<feature type="signal peptide" evidence="13">
    <location>
        <begin position="1"/>
        <end position="26"/>
    </location>
</feature>
<feature type="domain" description="Peptidase M1 membrane alanine aminopeptidase" evidence="14">
    <location>
        <begin position="260"/>
        <end position="476"/>
    </location>
</feature>
<dbReference type="GO" id="GO:0008270">
    <property type="term" value="F:zinc ion binding"/>
    <property type="evidence" value="ECO:0007669"/>
    <property type="project" value="UniProtKB-UniRule"/>
</dbReference>
<dbReference type="Gene3D" id="2.60.40.1910">
    <property type="match status" value="1"/>
</dbReference>
<evidence type="ECO:0000256" key="1">
    <source>
        <dbReference type="ARBA" id="ARBA00000098"/>
    </source>
</evidence>
<dbReference type="PANTHER" id="PTHR11533:SF174">
    <property type="entry name" value="PUROMYCIN-SENSITIVE AMINOPEPTIDASE-RELATED"/>
    <property type="match status" value="1"/>
</dbReference>
<dbReference type="OrthoDB" id="100605at2"/>
<dbReference type="GO" id="GO:0043171">
    <property type="term" value="P:peptide catabolic process"/>
    <property type="evidence" value="ECO:0007669"/>
    <property type="project" value="TreeGrafter"/>
</dbReference>
<dbReference type="Pfam" id="PF11838">
    <property type="entry name" value="ERAP1_C"/>
    <property type="match status" value="1"/>
</dbReference>
<dbReference type="InterPro" id="IPR050344">
    <property type="entry name" value="Peptidase_M1_aminopeptidases"/>
</dbReference>
<comment type="catalytic activity">
    <reaction evidence="1">
        <text>Release of an N-terminal amino acid, Xaa-|-Yaa- from a peptide, amide or arylamide. Xaa is preferably Ala, but may be most amino acids including Pro (slow action). When a terminal hydrophobic residue is followed by a prolyl residue, the two may be released as an intact Xaa-Pro dipeptide.</text>
        <dbReference type="EC" id="3.4.11.2"/>
    </reaction>
</comment>
<feature type="binding site" evidence="10">
    <location>
        <position position="332"/>
    </location>
    <ligand>
        <name>Zn(2+)</name>
        <dbReference type="ChEBI" id="CHEBI:29105"/>
        <note>catalytic</note>
    </ligand>
</feature>
<dbReference type="GO" id="GO:0005615">
    <property type="term" value="C:extracellular space"/>
    <property type="evidence" value="ECO:0007669"/>
    <property type="project" value="TreeGrafter"/>
</dbReference>
<evidence type="ECO:0000256" key="4">
    <source>
        <dbReference type="ARBA" id="ARBA00022670"/>
    </source>
</evidence>
<evidence type="ECO:0000256" key="2">
    <source>
        <dbReference type="ARBA" id="ARBA00010136"/>
    </source>
</evidence>
<dbReference type="GO" id="GO:0016020">
    <property type="term" value="C:membrane"/>
    <property type="evidence" value="ECO:0007669"/>
    <property type="project" value="TreeGrafter"/>
</dbReference>
<keyword evidence="5 10" id="KW-0479">Metal-binding</keyword>
<dbReference type="CDD" id="cd09601">
    <property type="entry name" value="M1_APN-Q_like"/>
    <property type="match status" value="1"/>
</dbReference>
<evidence type="ECO:0000256" key="3">
    <source>
        <dbReference type="ARBA" id="ARBA00022438"/>
    </source>
</evidence>
<dbReference type="Gene3D" id="1.10.390.10">
    <property type="entry name" value="Neutral Protease Domain 2"/>
    <property type="match status" value="1"/>
</dbReference>
<sequence>MTRRSTRAMTRLAAACTIACAAVVQAQPRFSFDDTPGVLPKTIVPSRYAITLDLDPARDDFSGQVLINVKARKSVPFIELHASELKATRATLFSGGVARALHVVTQDESQTWRLMPVDNAPIAVGDHRIELAYSGQVHPYGEGLFRATSERNGKTEPMLATQLEAISARTVFPSFDEPVFRAAFQLTVRAPSQYEVLSNMPAEKHKVDGSATVHSFAATPAMPSYLFSVAVGHLESVSGQAAGVPLRIITAPGKREHAHYALKATQQLLPYYTQYFGVPFALPKLDQMAVPSTRWGAMEDWGLISYAENDLLVDEKKSSARTRRDVYQTVAHEVAHQWFGNLVTAASWEEIWLNEAFATWLESKATDKFNPTWKVPLDDRVPIDRAMLIDAGSATRAIRSGPVRESAVNDVFDPITYAKGGAVLTMLEHWIGPKAFQQGLAAYMRSQRLSNATAGDLWYHIGRASGRDVNAVAASWTDQPGFPLVQVQEACKDGKASVTLTQSRYLNAAGTATTQVWKIPVSMARGKAVKTQLMDSAQQTFSLGACSAQPLVVNAGGGGFYRVAYEPAALKALTASYAALGEGDRMGLLSDTFALVQSGRVPLNDYFSLLAALPRVNDPSRTMLWNVARSQLEFLDSSMAGTPAQQQVRSTGRTLLGPQLAKLGFTPAAKEEAATSELRAGLIQLLSQFDDEETVRKVLRAFDDDESGKAPLPTSLREAIIRATGVHADKARFDKLMARLKKASGEEERWLYAKALASGRDAKRAQELLAASTSDLAPPNVVTALPGMVARNSPFGEMAYQYTLSNFKRLGELSGTWGRQFLLPKAAEGFNDAERAAKLVEDQRREVGKDGDTLAAREAEAIRLRAAVKAREAAGLEKALPG</sequence>
<protein>
    <recommendedName>
        <fullName evidence="12">Aminopeptidase</fullName>
        <ecNumber evidence="12">3.4.11.-</ecNumber>
    </recommendedName>
</protein>
<feature type="binding site" evidence="10">
    <location>
        <position position="355"/>
    </location>
    <ligand>
        <name>Zn(2+)</name>
        <dbReference type="ChEBI" id="CHEBI:29105"/>
        <note>catalytic</note>
    </ligand>
</feature>
<keyword evidence="3 12" id="KW-0031">Aminopeptidase</keyword>
<keyword evidence="4 12" id="KW-0645">Protease</keyword>
<feature type="domain" description="Aminopeptidase N-like N-terminal" evidence="16">
    <location>
        <begin position="44"/>
        <end position="226"/>
    </location>
</feature>
<keyword evidence="8 12" id="KW-0482">Metalloprotease</keyword>
<evidence type="ECO:0000256" key="7">
    <source>
        <dbReference type="ARBA" id="ARBA00022833"/>
    </source>
</evidence>
<dbReference type="SUPFAM" id="SSF55486">
    <property type="entry name" value="Metalloproteases ('zincins'), catalytic domain"/>
    <property type="match status" value="1"/>
</dbReference>
<dbReference type="SUPFAM" id="SSF63737">
    <property type="entry name" value="Leukotriene A4 hydrolase N-terminal domain"/>
    <property type="match status" value="1"/>
</dbReference>
<dbReference type="InterPro" id="IPR027268">
    <property type="entry name" value="Peptidase_M4/M1_CTD_sf"/>
</dbReference>
<dbReference type="Gene3D" id="2.60.40.1730">
    <property type="entry name" value="tricorn interacting facor f3 domain"/>
    <property type="match status" value="1"/>
</dbReference>
<dbReference type="InterPro" id="IPR014782">
    <property type="entry name" value="Peptidase_M1_dom"/>
</dbReference>
<feature type="active site" description="Proton acceptor" evidence="9">
    <location>
        <position position="333"/>
    </location>
</feature>
<dbReference type="InterPro" id="IPR001930">
    <property type="entry name" value="Peptidase_M1"/>
</dbReference>
<evidence type="ECO:0000256" key="13">
    <source>
        <dbReference type="SAM" id="SignalP"/>
    </source>
</evidence>
<dbReference type="Pfam" id="PF01433">
    <property type="entry name" value="Peptidase_M1"/>
    <property type="match status" value="1"/>
</dbReference>
<dbReference type="RefSeq" id="WP_124540927.1">
    <property type="nucleotide sequence ID" value="NZ_QUSW01000003.1"/>
</dbReference>
<evidence type="ECO:0000313" key="18">
    <source>
        <dbReference type="Proteomes" id="UP000267464"/>
    </source>
</evidence>
<reference evidence="17 18" key="2">
    <citation type="submission" date="2018-12" db="EMBL/GenBank/DDBJ databases">
        <title>Rhizobacter gummiphilus sp. nov., a rubber-degrading bacterium isolated from the soil of a botanical garden in Japan.</title>
        <authorList>
            <person name="Shunsuke S.S."/>
        </authorList>
    </citation>
    <scope>NUCLEOTIDE SEQUENCE [LARGE SCALE GENOMIC DNA]</scope>
    <source>
        <strain evidence="17 18">S-16</strain>
    </source>
</reference>
<dbReference type="Gene3D" id="1.25.50.20">
    <property type="match status" value="1"/>
</dbReference>
<dbReference type="InterPro" id="IPR042097">
    <property type="entry name" value="Aminopeptidase_N-like_N_sf"/>
</dbReference>
<dbReference type="Proteomes" id="UP000267464">
    <property type="component" value="Unassembled WGS sequence"/>
</dbReference>
<dbReference type="GO" id="GO:0070006">
    <property type="term" value="F:metalloaminopeptidase activity"/>
    <property type="evidence" value="ECO:0007669"/>
    <property type="project" value="TreeGrafter"/>
</dbReference>
<dbReference type="InterPro" id="IPR024571">
    <property type="entry name" value="ERAP1-like_C_dom"/>
</dbReference>
<dbReference type="InterPro" id="IPR045357">
    <property type="entry name" value="Aminopeptidase_N-like_N"/>
</dbReference>
<feature type="binding site" evidence="10">
    <location>
        <position position="336"/>
    </location>
    <ligand>
        <name>Zn(2+)</name>
        <dbReference type="ChEBI" id="CHEBI:29105"/>
        <note>catalytic</note>
    </ligand>
</feature>
<reference evidence="17 18" key="1">
    <citation type="submission" date="2018-08" db="EMBL/GenBank/DDBJ databases">
        <authorList>
            <person name="Khan S.A."/>
            <person name="Jeon C.O."/>
            <person name="Chun B.H."/>
            <person name="Jeong S.E."/>
        </authorList>
    </citation>
    <scope>NUCLEOTIDE SEQUENCE [LARGE SCALE GENOMIC DNA]</scope>
    <source>
        <strain evidence="17 18">S-16</strain>
    </source>
</reference>
<dbReference type="GO" id="GO:0005737">
    <property type="term" value="C:cytoplasm"/>
    <property type="evidence" value="ECO:0007669"/>
    <property type="project" value="TreeGrafter"/>
</dbReference>
<keyword evidence="7 10" id="KW-0862">Zinc</keyword>
<feature type="domain" description="ERAP1-like C-terminal" evidence="15">
    <location>
        <begin position="552"/>
        <end position="839"/>
    </location>
</feature>
<dbReference type="EMBL" id="QUSW01000003">
    <property type="protein sequence ID" value="RQP24396.1"/>
    <property type="molecule type" value="Genomic_DNA"/>
</dbReference>
<accession>A0A3N7HT08</accession>
<evidence type="ECO:0000256" key="9">
    <source>
        <dbReference type="PIRSR" id="PIRSR634016-1"/>
    </source>
</evidence>
<name>A0A3N7HT08_9BURK</name>
<proteinExistence type="inferred from homology"/>